<dbReference type="Pfam" id="PF00289">
    <property type="entry name" value="Biotin_carb_N"/>
    <property type="match status" value="1"/>
</dbReference>
<evidence type="ECO:0000256" key="6">
    <source>
        <dbReference type="ARBA" id="ARBA00048600"/>
    </source>
</evidence>
<evidence type="ECO:0000313" key="11">
    <source>
        <dbReference type="Proteomes" id="UP000215563"/>
    </source>
</evidence>
<protein>
    <recommendedName>
        <fullName evidence="2">biotin carboxylase</fullName>
        <ecNumber evidence="2">6.3.4.14</ecNumber>
    </recommendedName>
</protein>
<dbReference type="SMART" id="SM00878">
    <property type="entry name" value="Biotin_carb_C"/>
    <property type="match status" value="1"/>
</dbReference>
<reference evidence="10 11" key="1">
    <citation type="submission" date="2017-07" db="EMBL/GenBank/DDBJ databases">
        <title>Amycolatopsis alba DSM 44262 Genome sequencing and assembly.</title>
        <authorList>
            <person name="Kaur N."/>
            <person name="Mayilraj S."/>
        </authorList>
    </citation>
    <scope>NUCLEOTIDE SEQUENCE [LARGE SCALE GENOMIC DNA]</scope>
    <source>
        <strain evidence="10 11">DSM 44262</strain>
    </source>
</reference>
<dbReference type="AlphaFoldDB" id="A0A229S8C3"/>
<dbReference type="PANTHER" id="PTHR48095">
    <property type="entry name" value="PYRUVATE CARBOXYLASE SUBUNIT A"/>
    <property type="match status" value="1"/>
</dbReference>
<dbReference type="EC" id="6.3.4.14" evidence="2"/>
<evidence type="ECO:0000256" key="2">
    <source>
        <dbReference type="ARBA" id="ARBA00013263"/>
    </source>
</evidence>
<dbReference type="GO" id="GO:0004075">
    <property type="term" value="F:biotin carboxylase activity"/>
    <property type="evidence" value="ECO:0007669"/>
    <property type="project" value="UniProtKB-EC"/>
</dbReference>
<dbReference type="InterPro" id="IPR011764">
    <property type="entry name" value="Biotin_carboxylation_dom"/>
</dbReference>
<comment type="function">
    <text evidence="1">This protein is a component of the acetyl coenzyme A carboxylase complex; first, biotin carboxylase catalyzes the carboxylation of the carrier protein and then the transcarboxylase transfers the carboxyl group to form malonyl-CoA.</text>
</comment>
<sequence length="372" mass="40301">VHPGYGFLSEDADFAEACAAEGLIFIGPPPEVMRRLGDKSTARAAMTAAGLPLLPGAVEPVRDVETARRVADEIGYPLIIKAVAGGGGRGMRIVTEESALVPAFEETTATARVLFNDGRVYLERYLDGARHVEVQVLADAYGNCVHLGERDCSVQRRHQKLIEESPAPRLPEGLARRIREAAVRGALATGYVGAGTFEFLVGEDGEFYFMEVNCRIQVEHPVSEMVTGVDLVQEQFRIASGERLRFGQSDVELRGVAIECRINAEDPARGFLPTPGLVEEFVPPGGAFVRVDTHACGGYRIPPDYDSLLAKVIVWAPDRSSAITRMRNALAELRVRGHGVHTTAAYLDAVLADPRFAGATHHTRLLDDFAAA</sequence>
<feature type="non-terminal residue" evidence="10">
    <location>
        <position position="1"/>
    </location>
</feature>
<comment type="caution">
    <text evidence="10">The sequence shown here is derived from an EMBL/GenBank/DDBJ whole genome shotgun (WGS) entry which is preliminary data.</text>
</comment>
<dbReference type="SUPFAM" id="SSF51246">
    <property type="entry name" value="Rudiment single hybrid motif"/>
    <property type="match status" value="1"/>
</dbReference>
<keyword evidence="3 10" id="KW-0436">Ligase</keyword>
<dbReference type="PROSITE" id="PS50979">
    <property type="entry name" value="BC"/>
    <property type="match status" value="1"/>
</dbReference>
<dbReference type="Pfam" id="PF02785">
    <property type="entry name" value="Biotin_carb_C"/>
    <property type="match status" value="1"/>
</dbReference>
<accession>A0A229S8C3</accession>
<keyword evidence="11" id="KW-1185">Reference proteome</keyword>
<dbReference type="FunFam" id="3.30.1490.20:FF:000003">
    <property type="entry name" value="acetyl-CoA carboxylase isoform X1"/>
    <property type="match status" value="1"/>
</dbReference>
<keyword evidence="10" id="KW-0670">Pyruvate</keyword>
<evidence type="ECO:0000256" key="7">
    <source>
        <dbReference type="PROSITE-ProRule" id="PRU00409"/>
    </source>
</evidence>
<dbReference type="SUPFAM" id="SSF56059">
    <property type="entry name" value="Glutathione synthetase ATP-binding domain-like"/>
    <property type="match status" value="1"/>
</dbReference>
<feature type="domain" description="ATP-grasp" evidence="8">
    <location>
        <begin position="43"/>
        <end position="240"/>
    </location>
</feature>
<dbReference type="GO" id="GO:0005524">
    <property type="term" value="F:ATP binding"/>
    <property type="evidence" value="ECO:0007669"/>
    <property type="project" value="UniProtKB-UniRule"/>
</dbReference>
<evidence type="ECO:0000313" key="10">
    <source>
        <dbReference type="EMBL" id="OXM55168.1"/>
    </source>
</evidence>
<evidence type="ECO:0000256" key="5">
    <source>
        <dbReference type="ARBA" id="ARBA00022840"/>
    </source>
</evidence>
<dbReference type="PANTHER" id="PTHR48095:SF2">
    <property type="entry name" value="BIOTIN CARBOXYLASE, CHLOROPLASTIC"/>
    <property type="match status" value="1"/>
</dbReference>
<dbReference type="GO" id="GO:0046872">
    <property type="term" value="F:metal ion binding"/>
    <property type="evidence" value="ECO:0007669"/>
    <property type="project" value="InterPro"/>
</dbReference>
<evidence type="ECO:0000256" key="1">
    <source>
        <dbReference type="ARBA" id="ARBA00003761"/>
    </source>
</evidence>
<keyword evidence="5 7" id="KW-0067">ATP-binding</keyword>
<name>A0A229S8C3_AMYAL</name>
<dbReference type="EMBL" id="NMQU01000006">
    <property type="protein sequence ID" value="OXM55168.1"/>
    <property type="molecule type" value="Genomic_DNA"/>
</dbReference>
<dbReference type="RefSeq" id="WP_093976439.1">
    <property type="nucleotide sequence ID" value="NZ_NMQU01000006.1"/>
</dbReference>
<evidence type="ECO:0000259" key="8">
    <source>
        <dbReference type="PROSITE" id="PS50975"/>
    </source>
</evidence>
<dbReference type="Proteomes" id="UP000215563">
    <property type="component" value="Unassembled WGS sequence"/>
</dbReference>
<proteinExistence type="predicted"/>
<gene>
    <name evidence="10" type="ORF">CFP75_01300</name>
</gene>
<evidence type="ECO:0000259" key="9">
    <source>
        <dbReference type="PROSITE" id="PS50979"/>
    </source>
</evidence>
<dbReference type="InterPro" id="IPR011761">
    <property type="entry name" value="ATP-grasp"/>
</dbReference>
<dbReference type="InterPro" id="IPR011054">
    <property type="entry name" value="Rudment_hybrid_motif"/>
</dbReference>
<dbReference type="Pfam" id="PF02786">
    <property type="entry name" value="CPSase_L_D2"/>
    <property type="match status" value="1"/>
</dbReference>
<dbReference type="PROSITE" id="PS50975">
    <property type="entry name" value="ATP_GRASP"/>
    <property type="match status" value="1"/>
</dbReference>
<feature type="domain" description="Biotin carboxylation" evidence="9">
    <location>
        <begin position="1"/>
        <end position="371"/>
    </location>
</feature>
<keyword evidence="4 7" id="KW-0547">Nucleotide-binding</keyword>
<dbReference type="InterPro" id="IPR005482">
    <property type="entry name" value="Biotin_COase_C"/>
</dbReference>
<dbReference type="InterPro" id="IPR005479">
    <property type="entry name" value="CPAse_ATP-bd"/>
</dbReference>
<dbReference type="InterPro" id="IPR005481">
    <property type="entry name" value="BC-like_N"/>
</dbReference>
<dbReference type="Gene3D" id="3.30.470.20">
    <property type="entry name" value="ATP-grasp fold, B domain"/>
    <property type="match status" value="1"/>
</dbReference>
<evidence type="ECO:0000256" key="4">
    <source>
        <dbReference type="ARBA" id="ARBA00022741"/>
    </source>
</evidence>
<dbReference type="InterPro" id="IPR051602">
    <property type="entry name" value="ACC_Biotin_Carboxylase"/>
</dbReference>
<organism evidence="10 11">
    <name type="scientific">Amycolatopsis alba DSM 44262</name>
    <dbReference type="NCBI Taxonomy" id="1125972"/>
    <lineage>
        <taxon>Bacteria</taxon>
        <taxon>Bacillati</taxon>
        <taxon>Actinomycetota</taxon>
        <taxon>Actinomycetes</taxon>
        <taxon>Pseudonocardiales</taxon>
        <taxon>Pseudonocardiaceae</taxon>
        <taxon>Amycolatopsis</taxon>
    </lineage>
</organism>
<comment type="catalytic activity">
    <reaction evidence="6">
        <text>N(6)-biotinyl-L-lysyl-[protein] + hydrogencarbonate + ATP = N(6)-carboxybiotinyl-L-lysyl-[protein] + ADP + phosphate + H(+)</text>
        <dbReference type="Rhea" id="RHEA:13501"/>
        <dbReference type="Rhea" id="RHEA-COMP:10505"/>
        <dbReference type="Rhea" id="RHEA-COMP:10506"/>
        <dbReference type="ChEBI" id="CHEBI:15378"/>
        <dbReference type="ChEBI" id="CHEBI:17544"/>
        <dbReference type="ChEBI" id="CHEBI:30616"/>
        <dbReference type="ChEBI" id="CHEBI:43474"/>
        <dbReference type="ChEBI" id="CHEBI:83144"/>
        <dbReference type="ChEBI" id="CHEBI:83145"/>
        <dbReference type="ChEBI" id="CHEBI:456216"/>
        <dbReference type="EC" id="6.3.4.14"/>
    </reaction>
</comment>
<evidence type="ECO:0000256" key="3">
    <source>
        <dbReference type="ARBA" id="ARBA00022598"/>
    </source>
</evidence>